<feature type="region of interest" description="Disordered" evidence="5">
    <location>
        <begin position="575"/>
        <end position="654"/>
    </location>
</feature>
<dbReference type="RefSeq" id="YP_010802800.1">
    <property type="nucleotide sequence ID" value="NC_077039.1"/>
</dbReference>
<reference evidence="7" key="5">
    <citation type="journal article" date="2016" name="MSphere">
        <title>Complete Genome Sequence of Elephant Endotheliotropic Herpesvirus 4, the First Example of a GC-Rich Branch Proboscivirus.</title>
        <authorList>
            <person name="Ling P.D."/>
            <person name="Long S.Y."/>
            <person name="Fuery A."/>
            <person name="Peng R.S."/>
            <person name="Heaggans S.Y."/>
            <person name="Qin X."/>
            <person name="Worley K.C."/>
            <person name="Dugan S."/>
            <person name="Hayward G.S."/>
        </authorList>
    </citation>
    <scope>NUCLEOTIDE SEQUENCE</scope>
    <source>
        <strain evidence="7">Nyah NAP97</strain>
    </source>
</reference>
<dbReference type="GO" id="GO:0016787">
    <property type="term" value="F:hydrolase activity"/>
    <property type="evidence" value="ECO:0007669"/>
    <property type="project" value="UniProtKB-KW"/>
</dbReference>
<gene>
    <name evidence="7" type="primary">U77</name>
</gene>
<reference evidence="7" key="6">
    <citation type="journal article" date="2016" name="MSphere">
        <title>Comparison of the Gene Coding Contents and Other Unusual Features of the GC-Rich and AT-Rich Branch Probosciviruses.</title>
        <authorList>
            <person name="Ling P.D."/>
            <person name="Long S.Y."/>
            <person name="Zong J.C."/>
            <person name="Heaggans S.Y."/>
            <person name="Qin X."/>
            <person name="Hayward G.S."/>
        </authorList>
    </citation>
    <scope>NUCLEOTIDE SEQUENCE</scope>
    <source>
        <strain evidence="7">Nyah NAP97</strain>
    </source>
</reference>
<dbReference type="Pfam" id="PF02689">
    <property type="entry name" value="Herpes_Helicase"/>
    <property type="match status" value="1"/>
</dbReference>
<evidence type="ECO:0000313" key="7">
    <source>
        <dbReference type="EMBL" id="QOE74466.1"/>
    </source>
</evidence>
<keyword evidence="3 7" id="KW-0347">Helicase</keyword>
<dbReference type="InterPro" id="IPR003840">
    <property type="entry name" value="DNA_helicase_dom"/>
</dbReference>
<reference evidence="7" key="3">
    <citation type="journal article" date="2014" name="J. Virol.">
        <title>Comparative genome analysis of four elephant endotheliotropic herpesviruses, EEHV3, EEHV4, EEHV5, and EEHV6, from cases of hemorrhagic disease or viremia.</title>
        <authorList>
            <person name="Zong JC"/>
            <person name="Latimer EM"/>
            <person name="Long SY"/>
            <person name="Richman LK"/>
            <person name="Heaggans SY"/>
            <person name="Hayward GS."/>
        </authorList>
    </citation>
    <scope>NUCLEOTIDE SEQUENCE</scope>
    <source>
        <strain evidence="7">Nyah NAP97</strain>
    </source>
</reference>
<dbReference type="Proteomes" id="UP001162024">
    <property type="component" value="Segment"/>
</dbReference>
<name>A0A866VSU8_9BETA</name>
<evidence type="ECO:0000256" key="2">
    <source>
        <dbReference type="ARBA" id="ARBA00022801"/>
    </source>
</evidence>
<feature type="compositionally biased region" description="Basic and acidic residues" evidence="5">
    <location>
        <begin position="639"/>
        <end position="648"/>
    </location>
</feature>
<dbReference type="GeneID" id="80541583"/>
<evidence type="ECO:0000259" key="6">
    <source>
        <dbReference type="Pfam" id="PF02689"/>
    </source>
</evidence>
<feature type="compositionally biased region" description="Polar residues" evidence="5">
    <location>
        <begin position="604"/>
        <end position="615"/>
    </location>
</feature>
<evidence type="ECO:0000256" key="5">
    <source>
        <dbReference type="SAM" id="MobiDB-lite"/>
    </source>
</evidence>
<reference evidence="7" key="1">
    <citation type="journal article" date="2009" name="Vet. Pathol.">
        <title>Clinico-pathologic features of fatal disease attributed to new variants of endotheliotropic herpesviruses in two Asian elephants (Elephas maximus).</title>
        <authorList>
            <person name="Garner M.M."/>
            <person name="Helmick K."/>
            <person name="Ochsenreiter J."/>
            <person name="Richman L.K."/>
            <person name="Latimer E."/>
            <person name="Wise A.G."/>
            <person name="Maes R.K."/>
            <person name="Kiupel M."/>
            <person name="Nordhausen R.W."/>
            <person name="Zong J.C."/>
            <person name="Hayward G.S."/>
        </authorList>
    </citation>
    <scope>NUCLEOTIDE SEQUENCE</scope>
    <source>
        <strain evidence="7">Nyah NAP97</strain>
    </source>
</reference>
<dbReference type="InterPro" id="IPR027417">
    <property type="entry name" value="P-loop_NTPase"/>
</dbReference>
<sequence length="916" mass="102079">MTDASGGMFDTGFFLNMCSASKVERIVDKVRALAARRLDAPLPYNWFGVMGDPERDPYDLPFFPFTAVAVTGTAGAGKTVSVQVLAANLRCLCTGATVIAAQNLSSVLNRSKAAQVRTIHKEFGFNSRHVSMLLRDSHVNITDVASKQRHELSRYWTVLSDIADAALEAGPARARAMPICRHNIIVIDEAGVILEHMLHAVVFMYWFYNALGDTPQYRRRLIPCLVCIGSPTQSEAITTTFDHSRQNSIVRRGRDILSSLICDPHMIKYCDTERNWVLFINNKRCTDTDFGSLLKHIEFGLPLTPEHLAYVDRFVRPGSFIKDPRNVPDMTRLFISHSEVQEYYRTLHAQLQTSGDEKRNLFAVPIYCILNVKEFEDYVETIGNPYLKKEAWFEMNKPRIWNYSQFADQDLSNTTVVAAAASSSSPPSAPSWETGGYGDTATATTMGCADGDGREEDEAHQLFKCEFTYIRSSAVSVSSKLKCCVIGYEGTYNEFIEILQKDLFLEAVPYEQINYAYSFLIGLLYSGMFTFYTHDRLSHELLREMRNIPMPHIDGISRNSDGDLCGSEYQWDAGASQGADDDRGCAGEEGNARSVNIGNDGAFRTTSGDRANGSDNVGEGSNVRDSGDAATGAAAAGRSEGREGRGDGGDDAAAYGGVSSDAELDRMMCDATGLYNDAFYDRYENPPVACSTFEETIYMYTVFKDIFLRRYYACQKHTDNEFGNGTFVTYNRRNVSVRNKCEIVSHSKSFIGLLSYTSPAKVYTLQGYTHDMVMAFARSRHTKATQVAHERRVPRLILKDALGFMQVIEHNVSHFSDTANGRTFAMCTAIDYGISPKIAMTITKSQGLSLDKVAVHFGDGTKPLKLNQIYVAISRVTNPHNLIINVNPLRGEYINNNHITRYIAMGLKNPHTHIIY</sequence>
<organism evidence="7 8">
    <name type="scientific">Elephant endotheliotropic herpesvirus 3A</name>
    <dbReference type="NCBI Taxonomy" id="1329409"/>
    <lineage>
        <taxon>Viruses</taxon>
        <taxon>Duplodnaviria</taxon>
        <taxon>Heunggongvirae</taxon>
        <taxon>Peploviricota</taxon>
        <taxon>Herviviricetes</taxon>
        <taxon>Herpesvirales</taxon>
        <taxon>Orthoherpesviridae</taxon>
        <taxon>Betaherpesvirinae</taxon>
        <taxon>Proboscivirus</taxon>
        <taxon>Elephant endotheliotropic herpesvirus 3</taxon>
    </lineage>
</organism>
<accession>A0A866VSU8</accession>
<feature type="domain" description="DNA replication helicase" evidence="6">
    <location>
        <begin position="9"/>
        <end position="916"/>
    </location>
</feature>
<dbReference type="SUPFAM" id="SSF52540">
    <property type="entry name" value="P-loop containing nucleoside triphosphate hydrolases"/>
    <property type="match status" value="2"/>
</dbReference>
<keyword evidence="4" id="KW-0067">ATP-binding</keyword>
<feature type="compositionally biased region" description="Low complexity" evidence="5">
    <location>
        <begin position="628"/>
        <end position="638"/>
    </location>
</feature>
<evidence type="ECO:0000256" key="4">
    <source>
        <dbReference type="ARBA" id="ARBA00022840"/>
    </source>
</evidence>
<keyword evidence="2" id="KW-0378">Hydrolase</keyword>
<dbReference type="GO" id="GO:0004386">
    <property type="term" value="F:helicase activity"/>
    <property type="evidence" value="ECO:0007669"/>
    <property type="project" value="UniProtKB-KW"/>
</dbReference>
<dbReference type="Gene3D" id="3.40.50.300">
    <property type="entry name" value="P-loop containing nucleotide triphosphate hydrolases"/>
    <property type="match status" value="1"/>
</dbReference>
<dbReference type="EMBL" id="MN373268">
    <property type="protein sequence ID" value="QOE74466.1"/>
    <property type="molecule type" value="Genomic_DNA"/>
</dbReference>
<evidence type="ECO:0000313" key="8">
    <source>
        <dbReference type="Proteomes" id="UP001162024"/>
    </source>
</evidence>
<dbReference type="KEGG" id="vg:80541583"/>
<reference evidence="7" key="7">
    <citation type="submission" date="2019-08" db="EMBL/GenBank/DDBJ databases">
        <title>Complete Genome Assembly and Annotation of EEHV3A the First Example of a GC-Branch African Elephant Endotheliotrophic Herpesvirus Associated with Lethal Hemorrhagic Disease.</title>
        <authorList>
            <person name="Tan J."/>
            <person name="Ling P.D."/>
            <person name="Worley K."/>
            <person name="Proudfoot J."/>
            <person name="Bowman M."/>
            <person name="Qin X."/>
            <person name="Latimer E.M."/>
            <person name="Holder K."/>
            <person name="Fayette M."/>
            <person name="Nodolf S."/>
            <person name="Heaggans S.Y."/>
            <person name="Zong J.-C."/>
            <person name="Pearson V.R."/>
            <person name="Hayward G.S."/>
        </authorList>
    </citation>
    <scope>NUCLEOTIDE SEQUENCE</scope>
    <source>
        <strain evidence="7">Nyah NAP97</strain>
    </source>
</reference>
<dbReference type="CDD" id="cd18809">
    <property type="entry name" value="SF1_C_RecD"/>
    <property type="match status" value="1"/>
</dbReference>
<dbReference type="GO" id="GO:0005524">
    <property type="term" value="F:ATP binding"/>
    <property type="evidence" value="ECO:0007669"/>
    <property type="project" value="UniProtKB-KW"/>
</dbReference>
<proteinExistence type="predicted"/>
<protein>
    <submittedName>
        <fullName evidence="7">Helicase subunit</fullName>
    </submittedName>
</protein>
<keyword evidence="1" id="KW-0547">Nucleotide-binding</keyword>
<reference evidence="7" key="2">
    <citation type="journal article" date="2013" name="Genome Announc.">
        <title>Complete Genome Sequence of Elephant Endotheliotropic Herpesvirus 1A.</title>
        <authorList>
            <person name="Ling P.D."/>
            <person name="Reid J.G."/>
            <person name="Qin X."/>
            <person name="Muzny D.M."/>
            <person name="Gibbs R."/>
            <person name="Petrosino J."/>
            <person name="Peng R."/>
            <person name="Zong J.C."/>
            <person name="Heaggans S.Y."/>
            <person name="Hayward G.S."/>
        </authorList>
    </citation>
    <scope>NUCLEOTIDE SEQUENCE</scope>
    <source>
        <strain evidence="7">Nyah NAP97</strain>
    </source>
</reference>
<evidence type="ECO:0000256" key="1">
    <source>
        <dbReference type="ARBA" id="ARBA00022741"/>
    </source>
</evidence>
<reference evidence="7" key="4">
    <citation type="journal article" date="2016" name="ILAR J">
        <title>Review of Elephant Endotheliotropic Herpesviruses and Acute Hemorrhagic Disease.</title>
        <authorList>
            <person name="Long S.Y."/>
            <person name="Latimer E.M."/>
            <person name="Hayward G.S."/>
        </authorList>
    </citation>
    <scope>NUCLEOTIDE SEQUENCE</scope>
    <source>
        <strain evidence="7">Nyah NAP97</strain>
    </source>
</reference>
<evidence type="ECO:0000256" key="3">
    <source>
        <dbReference type="ARBA" id="ARBA00022806"/>
    </source>
</evidence>
<keyword evidence="8" id="KW-1185">Reference proteome</keyword>